<name>A0ABQ3UNS4_9CHLR</name>
<feature type="domain" description="Calcineurin-like phosphoesterase" evidence="3">
    <location>
        <begin position="1"/>
        <end position="184"/>
    </location>
</feature>
<evidence type="ECO:0000256" key="2">
    <source>
        <dbReference type="RuleBase" id="RU362039"/>
    </source>
</evidence>
<dbReference type="PANTHER" id="PTHR42850:SF2">
    <property type="entry name" value="BLL5683 PROTEIN"/>
    <property type="match status" value="1"/>
</dbReference>
<dbReference type="Pfam" id="PF12850">
    <property type="entry name" value="Metallophos_2"/>
    <property type="match status" value="1"/>
</dbReference>
<dbReference type="InterPro" id="IPR024654">
    <property type="entry name" value="Calcineurin-like_PHP_lpxH"/>
</dbReference>
<sequence>MRLAILSDIHGNLPALETVIAELADEQVDHILCLGDVAAGGPQPGETLDRVKALGWPVIMGNTDDWLLAPQLKEHTTRFGQYDQDISLWCAQQISEEQKAFIRSFQASALIPLSPQHTLLAYHGSPRSYRERILDITSEAELDAIFGETPATILVGGHTHAQLWRRYRDKLILNPGSVGMAMDRVSPVDTIRNPPWAEYAILTIEGKRLSVDLRRTPFDPQHLRTISLQRGMPHADWANNEWGLE</sequence>
<dbReference type="Proteomes" id="UP000654345">
    <property type="component" value="Unassembled WGS sequence"/>
</dbReference>
<organism evidence="4 5">
    <name type="scientific">Ktedonobacter robiniae</name>
    <dbReference type="NCBI Taxonomy" id="2778365"/>
    <lineage>
        <taxon>Bacteria</taxon>
        <taxon>Bacillati</taxon>
        <taxon>Chloroflexota</taxon>
        <taxon>Ktedonobacteria</taxon>
        <taxon>Ktedonobacterales</taxon>
        <taxon>Ktedonobacteraceae</taxon>
        <taxon>Ktedonobacter</taxon>
    </lineage>
</organism>
<comment type="cofactor">
    <cofactor evidence="2">
        <name>a divalent metal cation</name>
        <dbReference type="ChEBI" id="CHEBI:60240"/>
    </cofactor>
</comment>
<reference evidence="4 5" key="1">
    <citation type="journal article" date="2021" name="Int. J. Syst. Evol. Microbiol.">
        <title>Reticulibacter mediterranei gen. nov., sp. nov., within the new family Reticulibacteraceae fam. nov., and Ktedonospora formicarum gen. nov., sp. nov., Ktedonobacter robiniae sp. nov., Dictyobacter formicarum sp. nov. and Dictyobacter arantiisoli sp. nov., belonging to the class Ktedonobacteria.</title>
        <authorList>
            <person name="Yabe S."/>
            <person name="Zheng Y."/>
            <person name="Wang C.M."/>
            <person name="Sakai Y."/>
            <person name="Abe K."/>
            <person name="Yokota A."/>
            <person name="Donadio S."/>
            <person name="Cavaletti L."/>
            <person name="Monciardini P."/>
        </authorList>
    </citation>
    <scope>NUCLEOTIDE SEQUENCE [LARGE SCALE GENOMIC DNA]</scope>
    <source>
        <strain evidence="4 5">SOSP1-30</strain>
    </source>
</reference>
<dbReference type="NCBIfam" id="TIGR00040">
    <property type="entry name" value="yfcE"/>
    <property type="match status" value="1"/>
</dbReference>
<proteinExistence type="inferred from homology"/>
<dbReference type="InterPro" id="IPR029052">
    <property type="entry name" value="Metallo-depent_PP-like"/>
</dbReference>
<evidence type="ECO:0000256" key="1">
    <source>
        <dbReference type="ARBA" id="ARBA00008950"/>
    </source>
</evidence>
<dbReference type="RefSeq" id="WP_201371060.1">
    <property type="nucleotide sequence ID" value="NZ_BNJG01000001.1"/>
</dbReference>
<dbReference type="SUPFAM" id="SSF56300">
    <property type="entry name" value="Metallo-dependent phosphatases"/>
    <property type="match status" value="1"/>
</dbReference>
<keyword evidence="2" id="KW-0479">Metal-binding</keyword>
<evidence type="ECO:0000259" key="3">
    <source>
        <dbReference type="Pfam" id="PF12850"/>
    </source>
</evidence>
<protein>
    <recommendedName>
        <fullName evidence="2">Phosphoesterase</fullName>
        <ecNumber evidence="2">3.1.4.-</ecNumber>
    </recommendedName>
</protein>
<dbReference type="InterPro" id="IPR011152">
    <property type="entry name" value="Pesterase_MJ0912"/>
</dbReference>
<keyword evidence="5" id="KW-1185">Reference proteome</keyword>
<evidence type="ECO:0000313" key="4">
    <source>
        <dbReference type="EMBL" id="GHO54333.1"/>
    </source>
</evidence>
<comment type="similarity">
    <text evidence="1 2">Belongs to the metallophosphoesterase superfamily. YfcE family.</text>
</comment>
<comment type="caution">
    <text evidence="4">The sequence shown here is derived from an EMBL/GenBank/DDBJ whole genome shotgun (WGS) entry which is preliminary data.</text>
</comment>
<gene>
    <name evidence="4" type="ORF">KSB_28080</name>
</gene>
<evidence type="ECO:0000313" key="5">
    <source>
        <dbReference type="Proteomes" id="UP000654345"/>
    </source>
</evidence>
<dbReference type="InterPro" id="IPR050126">
    <property type="entry name" value="Ap4A_hydrolase"/>
</dbReference>
<dbReference type="Gene3D" id="3.60.21.10">
    <property type="match status" value="1"/>
</dbReference>
<dbReference type="InterPro" id="IPR000979">
    <property type="entry name" value="Phosphodiesterase_MJ0936/Vps29"/>
</dbReference>
<accession>A0ABQ3UNS4</accession>
<dbReference type="PANTHER" id="PTHR42850">
    <property type="entry name" value="METALLOPHOSPHOESTERASE"/>
    <property type="match status" value="1"/>
</dbReference>
<dbReference type="EC" id="3.1.4.-" evidence="2"/>
<dbReference type="EMBL" id="BNJG01000001">
    <property type="protein sequence ID" value="GHO54333.1"/>
    <property type="molecule type" value="Genomic_DNA"/>
</dbReference>
<dbReference type="PIRSF" id="PIRSF000883">
    <property type="entry name" value="Pesterase_MJ0912"/>
    <property type="match status" value="1"/>
</dbReference>